<proteinExistence type="predicted"/>
<dbReference type="RefSeq" id="WP_306088597.1">
    <property type="nucleotide sequence ID" value="NZ_CP120992.1"/>
</dbReference>
<name>A0ABY9I499_9ACTN</name>
<dbReference type="Pfam" id="PF13228">
    <property type="entry name" value="DUF4037"/>
    <property type="match status" value="1"/>
</dbReference>
<keyword evidence="3" id="KW-1185">Reference proteome</keyword>
<reference evidence="2 3" key="1">
    <citation type="submission" date="2023-03" db="EMBL/GenBank/DDBJ databases">
        <title>Isolation and description of six Streptomyces strains from soil environments, able to metabolize different microbial glucans.</title>
        <authorList>
            <person name="Widen T."/>
            <person name="Larsbrink J."/>
        </authorList>
    </citation>
    <scope>NUCLEOTIDE SEQUENCE [LARGE SCALE GENOMIC DNA]</scope>
    <source>
        <strain evidence="2 3">Mut2</strain>
    </source>
</reference>
<accession>A0ABY9I499</accession>
<protein>
    <submittedName>
        <fullName evidence="2">DUF4037 domain-containing protein</fullName>
    </submittedName>
</protein>
<dbReference type="InterPro" id="IPR025117">
    <property type="entry name" value="DUF4037"/>
</dbReference>
<dbReference type="Proteomes" id="UP001229952">
    <property type="component" value="Chromosome"/>
</dbReference>
<dbReference type="EMBL" id="CP120992">
    <property type="protein sequence ID" value="WLQ41690.1"/>
    <property type="molecule type" value="Genomic_DNA"/>
</dbReference>
<evidence type="ECO:0000313" key="2">
    <source>
        <dbReference type="EMBL" id="WLQ41690.1"/>
    </source>
</evidence>
<gene>
    <name evidence="2" type="ORF">P8A22_17875</name>
</gene>
<evidence type="ECO:0000259" key="1">
    <source>
        <dbReference type="Pfam" id="PF13228"/>
    </source>
</evidence>
<organism evidence="2 3">
    <name type="scientific">Streptomyces laculatispora</name>
    <dbReference type="NCBI Taxonomy" id="887464"/>
    <lineage>
        <taxon>Bacteria</taxon>
        <taxon>Bacillati</taxon>
        <taxon>Actinomycetota</taxon>
        <taxon>Actinomycetes</taxon>
        <taxon>Kitasatosporales</taxon>
        <taxon>Streptomycetaceae</taxon>
        <taxon>Streptomyces</taxon>
    </lineage>
</organism>
<feature type="domain" description="DUF4037" evidence="1">
    <location>
        <begin position="150"/>
        <end position="248"/>
    </location>
</feature>
<sequence length="371" mass="40496">MTHTEAAFLPGLELSRILYEEAVRPILEAGFPGLPYAAARIGPGSEVLGFDTARSADHDWGPRLDLFLAADDVAAHGDAIRRLLADRLPKEIRGWSTHFHPAGDPLDPVGHLEATDGPVSHRVFAYGIGDWLTREAGFDASTAEPAVRDWLAMPQQRLAGITGGAVFHDGPGLLTAARRRLARYPEQVWRYLLACQWQRISQEEAFVGRCAEVGDELGAAVVAARLVRDLMRLSLLLERRYAPYSKWLGSAFAQLDLAERLLPSLRGALAATDQPERERHLCAAYEAVAIRQNESGLIDPVDPSPRPYHGRPFLVLHAERFARPLAASLTDPELCGRPLTGAVDQWADSTDLLMGADGDALRAAGAAMARR</sequence>
<evidence type="ECO:0000313" key="3">
    <source>
        <dbReference type="Proteomes" id="UP001229952"/>
    </source>
</evidence>